<evidence type="ECO:0000313" key="9">
    <source>
        <dbReference type="Proteomes" id="UP000009192"/>
    </source>
</evidence>
<feature type="region of interest" description="Disordered" evidence="7">
    <location>
        <begin position="247"/>
        <end position="269"/>
    </location>
</feature>
<feature type="region of interest" description="Disordered" evidence="7">
    <location>
        <begin position="287"/>
        <end position="313"/>
    </location>
</feature>
<comment type="caution">
    <text evidence="6">Lacks conserved residue(s) required for the propagation of feature annotation.</text>
</comment>
<feature type="transmembrane region" description="Helical" evidence="6">
    <location>
        <begin position="34"/>
        <end position="53"/>
    </location>
</feature>
<feature type="compositionally biased region" description="Basic and acidic residues" evidence="7">
    <location>
        <begin position="290"/>
        <end position="313"/>
    </location>
</feature>
<evidence type="ECO:0000256" key="7">
    <source>
        <dbReference type="SAM" id="MobiDB-lite"/>
    </source>
</evidence>
<dbReference type="HOGENOM" id="CLU_869520_0_0_1"/>
<dbReference type="OrthoDB" id="7868454at2759"/>
<dbReference type="eggNOG" id="KOG1726">
    <property type="taxonomic scope" value="Eukaryota"/>
</dbReference>
<keyword evidence="4 6" id="KW-1133">Transmembrane helix</keyword>
<evidence type="ECO:0000256" key="6">
    <source>
        <dbReference type="RuleBase" id="RU362006"/>
    </source>
</evidence>
<reference evidence="8 9" key="1">
    <citation type="journal article" date="2007" name="Nature">
        <title>Evolution of genes and genomes on the Drosophila phylogeny.</title>
        <authorList>
            <consortium name="Drosophila 12 Genomes Consortium"/>
            <person name="Clark A.G."/>
            <person name="Eisen M.B."/>
            <person name="Smith D.R."/>
            <person name="Bergman C.M."/>
            <person name="Oliver B."/>
            <person name="Markow T.A."/>
            <person name="Kaufman T.C."/>
            <person name="Kellis M."/>
            <person name="Gelbart W."/>
            <person name="Iyer V.N."/>
            <person name="Pollard D.A."/>
            <person name="Sackton T.B."/>
            <person name="Larracuente A.M."/>
            <person name="Singh N.D."/>
            <person name="Abad J.P."/>
            <person name="Abt D.N."/>
            <person name="Adryan B."/>
            <person name="Aguade M."/>
            <person name="Akashi H."/>
            <person name="Anderson W.W."/>
            <person name="Aquadro C.F."/>
            <person name="Ardell D.H."/>
            <person name="Arguello R."/>
            <person name="Artieri C.G."/>
            <person name="Barbash D.A."/>
            <person name="Barker D."/>
            <person name="Barsanti P."/>
            <person name="Batterham P."/>
            <person name="Batzoglou S."/>
            <person name="Begun D."/>
            <person name="Bhutkar A."/>
            <person name="Blanco E."/>
            <person name="Bosak S.A."/>
            <person name="Bradley R.K."/>
            <person name="Brand A.D."/>
            <person name="Brent M.R."/>
            <person name="Brooks A.N."/>
            <person name="Brown R.H."/>
            <person name="Butlin R.K."/>
            <person name="Caggese C."/>
            <person name="Calvi B.R."/>
            <person name="Bernardo de Carvalho A."/>
            <person name="Caspi A."/>
            <person name="Castrezana S."/>
            <person name="Celniker S.E."/>
            <person name="Chang J.L."/>
            <person name="Chapple C."/>
            <person name="Chatterji S."/>
            <person name="Chinwalla A."/>
            <person name="Civetta A."/>
            <person name="Clifton S.W."/>
            <person name="Comeron J.M."/>
            <person name="Costello J.C."/>
            <person name="Coyne J.A."/>
            <person name="Daub J."/>
            <person name="David R.G."/>
            <person name="Delcher A.L."/>
            <person name="Delehaunty K."/>
            <person name="Do C.B."/>
            <person name="Ebling H."/>
            <person name="Edwards K."/>
            <person name="Eickbush T."/>
            <person name="Evans J.D."/>
            <person name="Filipski A."/>
            <person name="Findeiss S."/>
            <person name="Freyhult E."/>
            <person name="Fulton L."/>
            <person name="Fulton R."/>
            <person name="Garcia A.C."/>
            <person name="Gardiner A."/>
            <person name="Garfield D.A."/>
            <person name="Garvin B.E."/>
            <person name="Gibson G."/>
            <person name="Gilbert D."/>
            <person name="Gnerre S."/>
            <person name="Godfrey J."/>
            <person name="Good R."/>
            <person name="Gotea V."/>
            <person name="Gravely B."/>
            <person name="Greenberg A.J."/>
            <person name="Griffiths-Jones S."/>
            <person name="Gross S."/>
            <person name="Guigo R."/>
            <person name="Gustafson E.A."/>
            <person name="Haerty W."/>
            <person name="Hahn M.W."/>
            <person name="Halligan D.L."/>
            <person name="Halpern A.L."/>
            <person name="Halter G.M."/>
            <person name="Han M.V."/>
            <person name="Heger A."/>
            <person name="Hillier L."/>
            <person name="Hinrichs A.S."/>
            <person name="Holmes I."/>
            <person name="Hoskins R.A."/>
            <person name="Hubisz M.J."/>
            <person name="Hultmark D."/>
            <person name="Huntley M.A."/>
            <person name="Jaffe D.B."/>
            <person name="Jagadeeshan S."/>
            <person name="Jeck W.R."/>
            <person name="Johnson J."/>
            <person name="Jones C.D."/>
            <person name="Jordan W.C."/>
            <person name="Karpen G.H."/>
            <person name="Kataoka E."/>
            <person name="Keightley P.D."/>
            <person name="Kheradpour P."/>
            <person name="Kirkness E.F."/>
            <person name="Koerich L.B."/>
            <person name="Kristiansen K."/>
            <person name="Kudrna D."/>
            <person name="Kulathinal R.J."/>
            <person name="Kumar S."/>
            <person name="Kwok R."/>
            <person name="Lander E."/>
            <person name="Langley C.H."/>
            <person name="Lapoint R."/>
            <person name="Lazzaro B.P."/>
            <person name="Lee S.J."/>
            <person name="Levesque L."/>
            <person name="Li R."/>
            <person name="Lin C.F."/>
            <person name="Lin M.F."/>
            <person name="Lindblad-Toh K."/>
            <person name="Llopart A."/>
            <person name="Long M."/>
            <person name="Low L."/>
            <person name="Lozovsky E."/>
            <person name="Lu J."/>
            <person name="Luo M."/>
            <person name="Machado C.A."/>
            <person name="Makalowski W."/>
            <person name="Marzo M."/>
            <person name="Matsuda M."/>
            <person name="Matzkin L."/>
            <person name="McAllister B."/>
            <person name="McBride C.S."/>
            <person name="McKernan B."/>
            <person name="McKernan K."/>
            <person name="Mendez-Lago M."/>
            <person name="Minx P."/>
            <person name="Mollenhauer M.U."/>
            <person name="Montooth K."/>
            <person name="Mount S.M."/>
            <person name="Mu X."/>
            <person name="Myers E."/>
            <person name="Negre B."/>
            <person name="Newfeld S."/>
            <person name="Nielsen R."/>
            <person name="Noor M.A."/>
            <person name="O'Grady P."/>
            <person name="Pachter L."/>
            <person name="Papaceit M."/>
            <person name="Parisi M.J."/>
            <person name="Parisi M."/>
            <person name="Parts L."/>
            <person name="Pedersen J.S."/>
            <person name="Pesole G."/>
            <person name="Phillippy A.M."/>
            <person name="Ponting C.P."/>
            <person name="Pop M."/>
            <person name="Porcelli D."/>
            <person name="Powell J.R."/>
            <person name="Prohaska S."/>
            <person name="Pruitt K."/>
            <person name="Puig M."/>
            <person name="Quesneville H."/>
            <person name="Ram K.R."/>
            <person name="Rand D."/>
            <person name="Rasmussen M.D."/>
            <person name="Reed L.K."/>
            <person name="Reenan R."/>
            <person name="Reily A."/>
            <person name="Remington K.A."/>
            <person name="Rieger T.T."/>
            <person name="Ritchie M.G."/>
            <person name="Robin C."/>
            <person name="Rogers Y.H."/>
            <person name="Rohde C."/>
            <person name="Rozas J."/>
            <person name="Rubenfield M.J."/>
            <person name="Ruiz A."/>
            <person name="Russo S."/>
            <person name="Salzberg S.L."/>
            <person name="Sanchez-Gracia A."/>
            <person name="Saranga D.J."/>
            <person name="Sato H."/>
            <person name="Schaeffer S.W."/>
            <person name="Schatz M.C."/>
            <person name="Schlenke T."/>
            <person name="Schwartz R."/>
            <person name="Segarra C."/>
            <person name="Singh R.S."/>
            <person name="Sirot L."/>
            <person name="Sirota M."/>
            <person name="Sisneros N.B."/>
            <person name="Smith C.D."/>
            <person name="Smith T.F."/>
            <person name="Spieth J."/>
            <person name="Stage D.E."/>
            <person name="Stark A."/>
            <person name="Stephan W."/>
            <person name="Strausberg R.L."/>
            <person name="Strempel S."/>
            <person name="Sturgill D."/>
            <person name="Sutton G."/>
            <person name="Sutton G.G."/>
            <person name="Tao W."/>
            <person name="Teichmann S."/>
            <person name="Tobari Y.N."/>
            <person name="Tomimura Y."/>
            <person name="Tsolas J.M."/>
            <person name="Valente V.L."/>
            <person name="Venter E."/>
            <person name="Venter J.C."/>
            <person name="Vicario S."/>
            <person name="Vieira F.G."/>
            <person name="Vilella A.J."/>
            <person name="Villasante A."/>
            <person name="Walenz B."/>
            <person name="Wang J."/>
            <person name="Wasserman M."/>
            <person name="Watts T."/>
            <person name="Wilson D."/>
            <person name="Wilson R.K."/>
            <person name="Wing R.A."/>
            <person name="Wolfner M.F."/>
            <person name="Wong A."/>
            <person name="Wong G.K."/>
            <person name="Wu C.I."/>
            <person name="Wu G."/>
            <person name="Yamamoto D."/>
            <person name="Yang H.P."/>
            <person name="Yang S.P."/>
            <person name="Yorke J.A."/>
            <person name="Yoshida K."/>
            <person name="Zdobnov E."/>
            <person name="Zhang P."/>
            <person name="Zhang Y."/>
            <person name="Zimin A.V."/>
            <person name="Baldwin J."/>
            <person name="Abdouelleil A."/>
            <person name="Abdulkadir J."/>
            <person name="Abebe A."/>
            <person name="Abera B."/>
            <person name="Abreu J."/>
            <person name="Acer S.C."/>
            <person name="Aftuck L."/>
            <person name="Alexander A."/>
            <person name="An P."/>
            <person name="Anderson E."/>
            <person name="Anderson S."/>
            <person name="Arachi H."/>
            <person name="Azer M."/>
            <person name="Bachantsang P."/>
            <person name="Barry A."/>
            <person name="Bayul T."/>
            <person name="Berlin A."/>
            <person name="Bessette D."/>
            <person name="Bloom T."/>
            <person name="Blye J."/>
            <person name="Boguslavskiy L."/>
            <person name="Bonnet C."/>
            <person name="Boukhgalter B."/>
            <person name="Bourzgui I."/>
            <person name="Brown A."/>
            <person name="Cahill P."/>
            <person name="Channer S."/>
            <person name="Cheshatsang Y."/>
            <person name="Chuda L."/>
            <person name="Citroen M."/>
            <person name="Collymore A."/>
            <person name="Cooke P."/>
            <person name="Costello M."/>
            <person name="D'Aco K."/>
            <person name="Daza R."/>
            <person name="De Haan G."/>
            <person name="DeGray S."/>
            <person name="DeMaso C."/>
            <person name="Dhargay N."/>
            <person name="Dooley K."/>
            <person name="Dooley E."/>
            <person name="Doricent M."/>
            <person name="Dorje P."/>
            <person name="Dorjee K."/>
            <person name="Dupes A."/>
            <person name="Elong R."/>
            <person name="Falk J."/>
            <person name="Farina A."/>
            <person name="Faro S."/>
            <person name="Ferguson D."/>
            <person name="Fisher S."/>
            <person name="Foley C.D."/>
            <person name="Franke A."/>
            <person name="Friedrich D."/>
            <person name="Gadbois L."/>
            <person name="Gearin G."/>
            <person name="Gearin C.R."/>
            <person name="Giannoukos G."/>
            <person name="Goode T."/>
            <person name="Graham J."/>
            <person name="Grandbois E."/>
            <person name="Grewal S."/>
            <person name="Gyaltsen K."/>
            <person name="Hafez N."/>
            <person name="Hagos B."/>
            <person name="Hall J."/>
            <person name="Henson C."/>
            <person name="Hollinger A."/>
            <person name="Honan T."/>
            <person name="Huard M.D."/>
            <person name="Hughes L."/>
            <person name="Hurhula B."/>
            <person name="Husby M.E."/>
            <person name="Kamat A."/>
            <person name="Kanga B."/>
            <person name="Kashin S."/>
            <person name="Khazanovich D."/>
            <person name="Kisner P."/>
            <person name="Lance K."/>
            <person name="Lara M."/>
            <person name="Lee W."/>
            <person name="Lennon N."/>
            <person name="Letendre F."/>
            <person name="LeVine R."/>
            <person name="Lipovsky A."/>
            <person name="Liu X."/>
            <person name="Liu J."/>
            <person name="Liu S."/>
            <person name="Lokyitsang T."/>
            <person name="Lokyitsang Y."/>
            <person name="Lubonja R."/>
            <person name="Lui A."/>
            <person name="MacDonald P."/>
            <person name="Magnisalis V."/>
            <person name="Maru K."/>
            <person name="Matthews C."/>
            <person name="McCusker W."/>
            <person name="McDonough S."/>
            <person name="Mehta T."/>
            <person name="Meldrim J."/>
            <person name="Meneus L."/>
            <person name="Mihai O."/>
            <person name="Mihalev A."/>
            <person name="Mihova T."/>
            <person name="Mittelman R."/>
            <person name="Mlenga V."/>
            <person name="Montmayeur A."/>
            <person name="Mulrain L."/>
            <person name="Navidi A."/>
            <person name="Naylor J."/>
            <person name="Negash T."/>
            <person name="Nguyen T."/>
            <person name="Nguyen N."/>
            <person name="Nicol R."/>
            <person name="Norbu C."/>
            <person name="Norbu N."/>
            <person name="Novod N."/>
            <person name="O'Neill B."/>
            <person name="Osman S."/>
            <person name="Markiewicz E."/>
            <person name="Oyono O.L."/>
            <person name="Patti C."/>
            <person name="Phunkhang P."/>
            <person name="Pierre F."/>
            <person name="Priest M."/>
            <person name="Raghuraman S."/>
            <person name="Rege F."/>
            <person name="Reyes R."/>
            <person name="Rise C."/>
            <person name="Rogov P."/>
            <person name="Ross K."/>
            <person name="Ryan E."/>
            <person name="Settipalli S."/>
            <person name="Shea T."/>
            <person name="Sherpa N."/>
            <person name="Shi L."/>
            <person name="Shih D."/>
            <person name="Sparrow T."/>
            <person name="Spaulding J."/>
            <person name="Stalker J."/>
            <person name="Stange-Thomann N."/>
            <person name="Stavropoulos S."/>
            <person name="Stone C."/>
            <person name="Strader C."/>
            <person name="Tesfaye S."/>
            <person name="Thomson T."/>
            <person name="Thoulutsang Y."/>
            <person name="Thoulutsang D."/>
            <person name="Topham K."/>
            <person name="Topping I."/>
            <person name="Tsamla T."/>
            <person name="Vassiliev H."/>
            <person name="Vo A."/>
            <person name="Wangchuk T."/>
            <person name="Wangdi T."/>
            <person name="Weiand M."/>
            <person name="Wilkinson J."/>
            <person name="Wilson A."/>
            <person name="Yadav S."/>
            <person name="Young G."/>
            <person name="Yu Q."/>
            <person name="Zembek L."/>
            <person name="Zhong D."/>
            <person name="Zimmer A."/>
            <person name="Zwirko Z."/>
            <person name="Jaffe D.B."/>
            <person name="Alvarez P."/>
            <person name="Brockman W."/>
            <person name="Butler J."/>
            <person name="Chin C."/>
            <person name="Gnerre S."/>
            <person name="Grabherr M."/>
            <person name="Kleber M."/>
            <person name="Mauceli E."/>
            <person name="MacCallum I."/>
        </authorList>
    </citation>
    <scope>NUCLEOTIDE SEQUENCE [LARGE SCALE GENOMIC DNA]</scope>
    <source>
        <strain evidence="9">Tucson 15081-1352.22</strain>
    </source>
</reference>
<protein>
    <recommendedName>
        <fullName evidence="6">Receptor expression-enhancing protein</fullName>
    </recommendedName>
</protein>
<dbReference type="GO" id="GO:0016020">
    <property type="term" value="C:membrane"/>
    <property type="evidence" value="ECO:0007669"/>
    <property type="project" value="UniProtKB-SubCell"/>
</dbReference>
<dbReference type="InParanoid" id="B4L729"/>
<evidence type="ECO:0000256" key="3">
    <source>
        <dbReference type="ARBA" id="ARBA00022692"/>
    </source>
</evidence>
<dbReference type="KEGG" id="dmo:Dmoj_GI16054"/>
<comment type="similarity">
    <text evidence="2 6">Belongs to the DP1 family.</text>
</comment>
<sequence>MIYELLIMTVGWLYPAFATYNCLNGNLRSQVPWMKYWIVFGLFNAFHYFTAYLEPWVPCLSGFKLFVLCWLLPNIGSGCQLIYDEVVDPLLKRNKQAITQTVDGISTVSSSMMRELVKMIYHLMVDVVEQCWLMTRNANDINVTPRLQTAINEVIGELRAARQAAIFMPGSLPQAVHLPLEGGTLSITGGPSAFRAAAASEDLPNDLSSLSVLLAESLAAERMQLLQLIDSQMHLVSSEQTVAITMPERPLKPKRGKRKSLDAAEAARKAQQLEQELDVERAYQEYCEAAQEREHEHEHEHEQRGGEKVAEQH</sequence>
<evidence type="ECO:0000313" key="8">
    <source>
        <dbReference type="EMBL" id="EDW06175.2"/>
    </source>
</evidence>
<evidence type="ECO:0000256" key="4">
    <source>
        <dbReference type="ARBA" id="ARBA00022989"/>
    </source>
</evidence>
<evidence type="ECO:0000256" key="2">
    <source>
        <dbReference type="ARBA" id="ARBA00008573"/>
    </source>
</evidence>
<dbReference type="AlphaFoldDB" id="B4L729"/>
<keyword evidence="5 6" id="KW-0472">Membrane</keyword>
<organism evidence="8 9">
    <name type="scientific">Drosophila mojavensis</name>
    <name type="common">Fruit fly</name>
    <dbReference type="NCBI Taxonomy" id="7230"/>
    <lineage>
        <taxon>Eukaryota</taxon>
        <taxon>Metazoa</taxon>
        <taxon>Ecdysozoa</taxon>
        <taxon>Arthropoda</taxon>
        <taxon>Hexapoda</taxon>
        <taxon>Insecta</taxon>
        <taxon>Pterygota</taxon>
        <taxon>Neoptera</taxon>
        <taxon>Endopterygota</taxon>
        <taxon>Diptera</taxon>
        <taxon>Brachycera</taxon>
        <taxon>Muscomorpha</taxon>
        <taxon>Ephydroidea</taxon>
        <taxon>Drosophilidae</taxon>
        <taxon>Drosophila</taxon>
    </lineage>
</organism>
<dbReference type="PANTHER" id="PTHR12300:SF161">
    <property type="entry name" value="RECEPTOR EXPRESSION-ENHANCING PROTEIN"/>
    <property type="match status" value="1"/>
</dbReference>
<keyword evidence="9" id="KW-1185">Reference proteome</keyword>
<dbReference type="Pfam" id="PF03134">
    <property type="entry name" value="TB2_DP1_HVA22"/>
    <property type="match status" value="1"/>
</dbReference>
<feature type="compositionally biased region" description="Basic and acidic residues" evidence="7">
    <location>
        <begin position="259"/>
        <end position="268"/>
    </location>
</feature>
<name>B4L729_DROMO</name>
<comment type="subcellular location">
    <subcellularLocation>
        <location evidence="1 6">Membrane</location>
        <topology evidence="1 6">Multi-pass membrane protein</topology>
    </subcellularLocation>
</comment>
<evidence type="ECO:0000256" key="1">
    <source>
        <dbReference type="ARBA" id="ARBA00004141"/>
    </source>
</evidence>
<gene>
    <name evidence="8" type="primary">Dmoj\GI16054</name>
    <name evidence="8" type="ORF">Dmoj_GI16054</name>
</gene>
<dbReference type="EMBL" id="CH933812">
    <property type="protein sequence ID" value="EDW06175.2"/>
    <property type="molecule type" value="Genomic_DNA"/>
</dbReference>
<evidence type="ECO:0000256" key="5">
    <source>
        <dbReference type="ARBA" id="ARBA00023136"/>
    </source>
</evidence>
<proteinExistence type="inferred from homology"/>
<dbReference type="InterPro" id="IPR004345">
    <property type="entry name" value="TB2_DP1_HVA22"/>
</dbReference>
<dbReference type="PANTHER" id="PTHR12300">
    <property type="entry name" value="HVA22-LIKE PROTEINS"/>
    <property type="match status" value="1"/>
</dbReference>
<accession>B4L729</accession>
<dbReference type="Proteomes" id="UP000009192">
    <property type="component" value="Unassembled WGS sequence"/>
</dbReference>
<keyword evidence="3 6" id="KW-0812">Transmembrane</keyword>